<keyword evidence="8" id="KW-0472">Membrane</keyword>
<dbReference type="InterPro" id="IPR005170">
    <property type="entry name" value="Transptr-assoc_dom"/>
</dbReference>
<keyword evidence="7" id="KW-0129">CBS domain</keyword>
<evidence type="ECO:0000313" key="10">
    <source>
        <dbReference type="EMBL" id="HCO25352.1"/>
    </source>
</evidence>
<keyword evidence="4" id="KW-0812">Transmembrane</keyword>
<keyword evidence="5" id="KW-0677">Repeat</keyword>
<dbReference type="Gene3D" id="3.30.465.10">
    <property type="match status" value="1"/>
</dbReference>
<evidence type="ECO:0000256" key="8">
    <source>
        <dbReference type="ARBA" id="ARBA00023136"/>
    </source>
</evidence>
<evidence type="ECO:0000256" key="3">
    <source>
        <dbReference type="ARBA" id="ARBA00022475"/>
    </source>
</evidence>
<dbReference type="Pfam" id="PF01595">
    <property type="entry name" value="CNNM"/>
    <property type="match status" value="1"/>
</dbReference>
<organism evidence="10 11">
    <name type="scientific">Gimesia maris</name>
    <dbReference type="NCBI Taxonomy" id="122"/>
    <lineage>
        <taxon>Bacteria</taxon>
        <taxon>Pseudomonadati</taxon>
        <taxon>Planctomycetota</taxon>
        <taxon>Planctomycetia</taxon>
        <taxon>Planctomycetales</taxon>
        <taxon>Planctomycetaceae</taxon>
        <taxon>Gimesia</taxon>
    </lineage>
</organism>
<comment type="subcellular location">
    <subcellularLocation>
        <location evidence="1">Cell membrane</location>
        <topology evidence="1">Multi-pass membrane protein</topology>
    </subcellularLocation>
</comment>
<dbReference type="PROSITE" id="PS51371">
    <property type="entry name" value="CBS"/>
    <property type="match status" value="2"/>
</dbReference>
<protein>
    <submittedName>
        <fullName evidence="10">HlyC/CorC family transporter</fullName>
    </submittedName>
</protein>
<evidence type="ECO:0000259" key="9">
    <source>
        <dbReference type="PROSITE" id="PS51371"/>
    </source>
</evidence>
<dbReference type="PANTHER" id="PTHR22777:SF32">
    <property type="entry name" value="UPF0053 INNER MEMBRANE PROTEIN YFJD"/>
    <property type="match status" value="1"/>
</dbReference>
<dbReference type="InterPro" id="IPR046342">
    <property type="entry name" value="CBS_dom_sf"/>
</dbReference>
<dbReference type="SUPFAM" id="SSF56176">
    <property type="entry name" value="FAD-binding/transporter-associated domain-like"/>
    <property type="match status" value="1"/>
</dbReference>
<name>A0A3D3RB81_9PLAN</name>
<dbReference type="InterPro" id="IPR016169">
    <property type="entry name" value="FAD-bd_PCMH_sub2"/>
</dbReference>
<dbReference type="FunFam" id="3.10.580.10:FF:000002">
    <property type="entry name" value="Magnesium/cobalt efflux protein CorC"/>
    <property type="match status" value="1"/>
</dbReference>
<dbReference type="AlphaFoldDB" id="A0A3D3RB81"/>
<dbReference type="SMART" id="SM00116">
    <property type="entry name" value="CBS"/>
    <property type="match status" value="2"/>
</dbReference>
<evidence type="ECO:0000256" key="7">
    <source>
        <dbReference type="ARBA" id="ARBA00023122"/>
    </source>
</evidence>
<dbReference type="InterPro" id="IPR002550">
    <property type="entry name" value="CNNM"/>
</dbReference>
<accession>A0A517XAJ2</accession>
<evidence type="ECO:0000256" key="6">
    <source>
        <dbReference type="ARBA" id="ARBA00022989"/>
    </source>
</evidence>
<proteinExistence type="inferred from homology"/>
<dbReference type="InterPro" id="IPR000644">
    <property type="entry name" value="CBS_dom"/>
</dbReference>
<evidence type="ECO:0000313" key="11">
    <source>
        <dbReference type="Proteomes" id="UP000263642"/>
    </source>
</evidence>
<feature type="domain" description="CBS" evidence="9">
    <location>
        <begin position="280"/>
        <end position="337"/>
    </location>
</feature>
<dbReference type="Pfam" id="PF00571">
    <property type="entry name" value="CBS"/>
    <property type="match status" value="2"/>
</dbReference>
<dbReference type="InterPro" id="IPR036318">
    <property type="entry name" value="FAD-bd_PCMH-like_sf"/>
</dbReference>
<keyword evidence="3" id="KW-1003">Cell membrane</keyword>
<keyword evidence="6" id="KW-1133">Transmembrane helix</keyword>
<evidence type="ECO:0000256" key="5">
    <source>
        <dbReference type="ARBA" id="ARBA00022737"/>
    </source>
</evidence>
<comment type="caution">
    <text evidence="10">The sequence shown here is derived from an EMBL/GenBank/DDBJ whole genome shotgun (WGS) entry which is preliminary data.</text>
</comment>
<dbReference type="CDD" id="cd04590">
    <property type="entry name" value="CBS_pair_CorC_HlyC_assoc"/>
    <property type="match status" value="1"/>
</dbReference>
<dbReference type="GO" id="GO:0005886">
    <property type="term" value="C:plasma membrane"/>
    <property type="evidence" value="ECO:0007669"/>
    <property type="project" value="UniProtKB-SubCell"/>
</dbReference>
<dbReference type="PANTHER" id="PTHR22777">
    <property type="entry name" value="HEMOLYSIN-RELATED"/>
    <property type="match status" value="1"/>
</dbReference>
<dbReference type="Proteomes" id="UP000263642">
    <property type="component" value="Unassembled WGS sequence"/>
</dbReference>
<sequence>MIPLTLSVLLLLTLTAALSGFSLRDFSRSRLETLCNEAEVPDRFSEILRSHPTMLLAADLFWLTGVILISIIFTHKYLEVPRNFSTPAVTIQFSIQILLILLTGILLLMVIPWTISRIAGERFLQLFWPVIKLLPVFLSPVIWLCWKIDEFSHRLAGKEDNKNGREANISEEILSVVEEGARGGILESEAGKMIQRVMELQDEDVGAIMTQRMDMEYISVNATLDEALLKFIDVGHSRIPVIGESTDDIVGILYARELLKHFSKENQNSESPEELTIQKLMFSPFYIPETTGIDSLLETMQKEHVHMAIVIDEYGGVAGLVTMEDVLEEIVGDIVDEFDEEEEQMIFETGQNTLEVDARVHIDDLNEQYNYDLPEGKDFDTIGGFVITQIGKVPQPGETLTWQQLRIEVLESDERRINKLRIELDTSLVEEYDTDN</sequence>
<comment type="similarity">
    <text evidence="2">Belongs to the UPF0053 family.</text>
</comment>
<evidence type="ECO:0000256" key="1">
    <source>
        <dbReference type="ARBA" id="ARBA00004651"/>
    </source>
</evidence>
<feature type="domain" description="CBS" evidence="9">
    <location>
        <begin position="209"/>
        <end position="270"/>
    </location>
</feature>
<evidence type="ECO:0000256" key="4">
    <source>
        <dbReference type="ARBA" id="ARBA00022692"/>
    </source>
</evidence>
<dbReference type="SUPFAM" id="SSF54631">
    <property type="entry name" value="CBS-domain pair"/>
    <property type="match status" value="1"/>
</dbReference>
<gene>
    <name evidence="10" type="ORF">DIT97_20885</name>
</gene>
<dbReference type="RefSeq" id="WP_154898501.1">
    <property type="nucleotide sequence ID" value="NZ_CP036353.1"/>
</dbReference>
<evidence type="ECO:0000256" key="2">
    <source>
        <dbReference type="ARBA" id="ARBA00006337"/>
    </source>
</evidence>
<dbReference type="EMBL" id="DQAY01000128">
    <property type="protein sequence ID" value="HCO25352.1"/>
    <property type="molecule type" value="Genomic_DNA"/>
</dbReference>
<dbReference type="Gene3D" id="3.10.580.10">
    <property type="entry name" value="CBS-domain"/>
    <property type="match status" value="1"/>
</dbReference>
<dbReference type="Pfam" id="PF03471">
    <property type="entry name" value="CorC_HlyC"/>
    <property type="match status" value="1"/>
</dbReference>
<dbReference type="SMART" id="SM01091">
    <property type="entry name" value="CorC_HlyC"/>
    <property type="match status" value="1"/>
</dbReference>
<dbReference type="GO" id="GO:0050660">
    <property type="term" value="F:flavin adenine dinucleotide binding"/>
    <property type="evidence" value="ECO:0007669"/>
    <property type="project" value="InterPro"/>
</dbReference>
<dbReference type="InterPro" id="IPR044751">
    <property type="entry name" value="Ion_transp-like_CBS"/>
</dbReference>
<reference evidence="10 11" key="1">
    <citation type="journal article" date="2018" name="Nat. Biotechnol.">
        <title>A standardized bacterial taxonomy based on genome phylogeny substantially revises the tree of life.</title>
        <authorList>
            <person name="Parks D.H."/>
            <person name="Chuvochina M."/>
            <person name="Waite D.W."/>
            <person name="Rinke C."/>
            <person name="Skarshewski A."/>
            <person name="Chaumeil P.A."/>
            <person name="Hugenholtz P."/>
        </authorList>
    </citation>
    <scope>NUCLEOTIDE SEQUENCE [LARGE SCALE GENOMIC DNA]</scope>
    <source>
        <strain evidence="10">UBA9375</strain>
    </source>
</reference>
<accession>A0A3D3RB81</accession>